<dbReference type="PROSITE" id="PS50850">
    <property type="entry name" value="MFS"/>
    <property type="match status" value="1"/>
</dbReference>
<accession>A0A3S4B879</accession>
<keyword evidence="4 5" id="KW-0472">Membrane</keyword>
<feature type="transmembrane region" description="Helical" evidence="5">
    <location>
        <begin position="62"/>
        <end position="82"/>
    </location>
</feature>
<evidence type="ECO:0000256" key="4">
    <source>
        <dbReference type="ARBA" id="ARBA00023136"/>
    </source>
</evidence>
<dbReference type="InterPro" id="IPR036259">
    <property type="entry name" value="MFS_trans_sf"/>
</dbReference>
<keyword evidence="3 5" id="KW-1133">Transmembrane helix</keyword>
<feature type="transmembrane region" description="Helical" evidence="5">
    <location>
        <begin position="386"/>
        <end position="406"/>
    </location>
</feature>
<evidence type="ECO:0000256" key="1">
    <source>
        <dbReference type="ARBA" id="ARBA00004141"/>
    </source>
</evidence>
<keyword evidence="2 5" id="KW-0812">Transmembrane</keyword>
<dbReference type="EMBL" id="UWOC01000202">
    <property type="protein sequence ID" value="VCU11483.1"/>
    <property type="molecule type" value="Genomic_DNA"/>
</dbReference>
<dbReference type="PANTHER" id="PTHR23501:SF197">
    <property type="entry name" value="COMD"/>
    <property type="match status" value="1"/>
</dbReference>
<dbReference type="InterPro" id="IPR020846">
    <property type="entry name" value="MFS_dom"/>
</dbReference>
<evidence type="ECO:0000259" key="6">
    <source>
        <dbReference type="PROSITE" id="PS50850"/>
    </source>
</evidence>
<proteinExistence type="predicted"/>
<name>A0A3S4B879_9BRAD</name>
<reference evidence="8" key="1">
    <citation type="submission" date="2018-10" db="EMBL/GenBank/DDBJ databases">
        <authorList>
            <person name="Peiro R."/>
            <person name="Begona"/>
            <person name="Cbmso G."/>
            <person name="Lopez M."/>
            <person name="Gonzalez S."/>
            <person name="Sacristan E."/>
            <person name="Castillo E."/>
        </authorList>
    </citation>
    <scope>NUCLEOTIDE SEQUENCE [LARGE SCALE GENOMIC DNA]</scope>
</reference>
<evidence type="ECO:0000256" key="3">
    <source>
        <dbReference type="ARBA" id="ARBA00022989"/>
    </source>
</evidence>
<dbReference type="InterPro" id="IPR005829">
    <property type="entry name" value="Sugar_transporter_CS"/>
</dbReference>
<organism evidence="7 8">
    <name type="scientific">Rhodoplanes serenus</name>
    <dbReference type="NCBI Taxonomy" id="200615"/>
    <lineage>
        <taxon>Bacteria</taxon>
        <taxon>Pseudomonadati</taxon>
        <taxon>Pseudomonadota</taxon>
        <taxon>Alphaproteobacteria</taxon>
        <taxon>Hyphomicrobiales</taxon>
        <taxon>Nitrobacteraceae</taxon>
        <taxon>Rhodoplanes</taxon>
    </lineage>
</organism>
<evidence type="ECO:0000256" key="2">
    <source>
        <dbReference type="ARBA" id="ARBA00022692"/>
    </source>
</evidence>
<dbReference type="Gene3D" id="1.20.1720.10">
    <property type="entry name" value="Multidrug resistance protein D"/>
    <property type="match status" value="1"/>
</dbReference>
<feature type="transmembrane region" description="Helical" evidence="5">
    <location>
        <begin position="147"/>
        <end position="165"/>
    </location>
</feature>
<feature type="transmembrane region" description="Helical" evidence="5">
    <location>
        <begin position="442"/>
        <end position="463"/>
    </location>
</feature>
<dbReference type="PROSITE" id="PS00217">
    <property type="entry name" value="SUGAR_TRANSPORT_2"/>
    <property type="match status" value="1"/>
</dbReference>
<evidence type="ECO:0000313" key="8">
    <source>
        <dbReference type="Proteomes" id="UP000289200"/>
    </source>
</evidence>
<feature type="transmembrane region" description="Helical" evidence="5">
    <location>
        <begin position="286"/>
        <end position="308"/>
    </location>
</feature>
<dbReference type="InterPro" id="IPR011701">
    <property type="entry name" value="MFS"/>
</dbReference>
<comment type="subcellular location">
    <subcellularLocation>
        <location evidence="1">Membrane</location>
        <topology evidence="1">Multi-pass membrane protein</topology>
    </subcellularLocation>
</comment>
<protein>
    <submittedName>
        <fullName evidence="7">Multidrug resistance protein 3</fullName>
    </submittedName>
</protein>
<dbReference type="Proteomes" id="UP000289200">
    <property type="component" value="Unassembled WGS sequence"/>
</dbReference>
<sequence length="469" mass="48497">MLPMFLAVVDQTIVATALPAIAASTGAIERAPWIVVAYLIAATVAAPLYGRLGDSFGRRRMLQIALVVFLVTSLLCAAAPTIELLTVARVLQGLGGGGLMTLSQALIGEAVPPRERARYQGWIATVAVTANSFGPVVGGLLTEHFGWRAIFLVNLPVALVALWLARRLPAGAAQRLPWRADPGGLVLFAVLVTTTLLSLEQVQRANVAALPAAGALLAAAALALVLLIVHERRTPSPLIPLALLRQPAIWRSDAMAACHGAALVSLITFLPVFLQVVRGASPSATGLLLVPLTIGIGTGSLLTGRLVARTGRTTVFPAVGLVLATVNLLVLAMWADMLAMPALAALMLWNGLCMGTVMGVVQVMVQSAAGPLRLGEAAASVQFSRSIGAGLGTALVATVLFGALALRDPEAVQVLSALVHRTPATGGGTIASAVVQAEIRDAFRAVFVAIAAFSTVGFVLALTNPLRRI</sequence>
<dbReference type="Gene3D" id="1.20.1250.20">
    <property type="entry name" value="MFS general substrate transporter like domains"/>
    <property type="match status" value="1"/>
</dbReference>
<dbReference type="GO" id="GO:0022857">
    <property type="term" value="F:transmembrane transporter activity"/>
    <property type="evidence" value="ECO:0007669"/>
    <property type="project" value="InterPro"/>
</dbReference>
<dbReference type="PANTHER" id="PTHR23501">
    <property type="entry name" value="MAJOR FACILITATOR SUPERFAMILY"/>
    <property type="match status" value="1"/>
</dbReference>
<gene>
    <name evidence="7" type="primary">bmr3</name>
    <name evidence="7" type="ORF">RHODGE_RHODGE_04696</name>
</gene>
<evidence type="ECO:0000313" key="7">
    <source>
        <dbReference type="EMBL" id="VCU11483.1"/>
    </source>
</evidence>
<evidence type="ECO:0000256" key="5">
    <source>
        <dbReference type="SAM" id="Phobius"/>
    </source>
</evidence>
<feature type="domain" description="Major facilitator superfamily (MFS) profile" evidence="6">
    <location>
        <begin position="1"/>
        <end position="469"/>
    </location>
</feature>
<dbReference type="AlphaFoldDB" id="A0A3S4B879"/>
<dbReference type="SUPFAM" id="SSF103473">
    <property type="entry name" value="MFS general substrate transporter"/>
    <property type="match status" value="1"/>
</dbReference>
<feature type="transmembrane region" description="Helical" evidence="5">
    <location>
        <begin position="32"/>
        <end position="50"/>
    </location>
</feature>
<dbReference type="Pfam" id="PF07690">
    <property type="entry name" value="MFS_1"/>
    <property type="match status" value="1"/>
</dbReference>
<feature type="transmembrane region" description="Helical" evidence="5">
    <location>
        <begin position="208"/>
        <end position="229"/>
    </location>
</feature>
<feature type="transmembrane region" description="Helical" evidence="5">
    <location>
        <begin position="185"/>
        <end position="202"/>
    </location>
</feature>
<feature type="transmembrane region" description="Helical" evidence="5">
    <location>
        <begin position="254"/>
        <end position="274"/>
    </location>
</feature>
<feature type="transmembrane region" description="Helical" evidence="5">
    <location>
        <begin position="315"/>
        <end position="335"/>
    </location>
</feature>
<keyword evidence="8" id="KW-1185">Reference proteome</keyword>
<feature type="transmembrane region" description="Helical" evidence="5">
    <location>
        <begin position="341"/>
        <end position="365"/>
    </location>
</feature>
<comment type="caution">
    <text evidence="7">The sequence shown here is derived from an EMBL/GenBank/DDBJ whole genome shotgun (WGS) entry which is preliminary data.</text>
</comment>
<dbReference type="GO" id="GO:0005886">
    <property type="term" value="C:plasma membrane"/>
    <property type="evidence" value="ECO:0007669"/>
    <property type="project" value="TreeGrafter"/>
</dbReference>